<evidence type="ECO:0000313" key="3">
    <source>
        <dbReference type="EMBL" id="CBL34111.1"/>
    </source>
</evidence>
<dbReference type="AlphaFoldDB" id="D4MK28"/>
<feature type="transmembrane region" description="Helical" evidence="2">
    <location>
        <begin position="21"/>
        <end position="43"/>
    </location>
</feature>
<name>D4MK28_9FIRM</name>
<feature type="transmembrane region" description="Helical" evidence="2">
    <location>
        <begin position="63"/>
        <end position="80"/>
    </location>
</feature>
<reference evidence="3 4" key="1">
    <citation type="submission" date="2010-03" db="EMBL/GenBank/DDBJ databases">
        <title>The genome sequence of Eubacterium siraeum V10Sc8a.</title>
        <authorList>
            <consortium name="metaHIT consortium -- http://www.metahit.eu/"/>
            <person name="Pajon A."/>
            <person name="Turner K."/>
            <person name="Parkhill J."/>
            <person name="Duncan S."/>
            <person name="Flint H."/>
        </authorList>
    </citation>
    <scope>NUCLEOTIDE SEQUENCE [LARGE SCALE GENOMIC DNA]</scope>
    <source>
        <strain evidence="3 4">V10Sc8a</strain>
    </source>
</reference>
<gene>
    <name evidence="3" type="ORF">ES1_10770</name>
</gene>
<feature type="coiled-coil region" evidence="1">
    <location>
        <begin position="85"/>
        <end position="112"/>
    </location>
</feature>
<accession>D4MK28</accession>
<reference evidence="3 4" key="2">
    <citation type="submission" date="2010-03" db="EMBL/GenBank/DDBJ databases">
        <authorList>
            <person name="Pajon A."/>
        </authorList>
    </citation>
    <scope>NUCLEOTIDE SEQUENCE [LARGE SCALE GENOMIC DNA]</scope>
    <source>
        <strain evidence="3 4">V10Sc8a</strain>
    </source>
</reference>
<dbReference type="HOGENOM" id="CLU_483764_0_0_9"/>
<keyword evidence="2" id="KW-0472">Membrane</keyword>
<evidence type="ECO:0000256" key="1">
    <source>
        <dbReference type="SAM" id="Coils"/>
    </source>
</evidence>
<dbReference type="KEGG" id="esr:ES1_10770"/>
<dbReference type="BioCyc" id="ESIR717961:G136L-877-MONOMER"/>
<dbReference type="EMBL" id="FP929059">
    <property type="protein sequence ID" value="CBL34111.1"/>
    <property type="molecule type" value="Genomic_DNA"/>
</dbReference>
<sequence>MKLTNNYKSFKLCKKSNDSYVMLYSPIIFIEVLCVVNIIYVIINVCNGTIDFSSVLCSDLMSLVGMAISVWTGISIFNAIENSKMVALDKKAQEAQESVDKLNKRIDEFLEQNANTYRLQFETELSINKDKIAEFIFSKISDTDIPLDSKPNIYYNMFILEHEYNKISNIANRSDINATQKKHLLGVYRQICNKLKSSCHLPEDKNLSFKDYFDYRITDSYFLEGYICGESDNYKEAYDKYTIAYNQYVTILNKIDFFEKIINPRIFNDDDFQIHIYSEIPSNEPEQICLCFICNLLGECNSKIVEAINILYTKNGGSFSEKEKQKGKLASALSLKYYKILFAILDDSEIEKREVYYRNYGCSRLRLAEFQWRISDSNNDKNAEEVFYYPTKIALKYFLKGEKLSKNRSKIYCMICRTLIQNIILKCHAFYIFQWLFLNGEHFSGDSLKNIRVDAWEMNTINYLISLLDNYYKMGTAKFPEKGDLNLYFILGMLLIKFIELKSMSNLFKNRLKVRLPTLEDLSEEMDYVKQCKLYSKSLYEKINYLLEEYKRLLSTDQKLTNR</sequence>
<evidence type="ECO:0000313" key="4">
    <source>
        <dbReference type="Proteomes" id="UP000007050"/>
    </source>
</evidence>
<keyword evidence="2" id="KW-0812">Transmembrane</keyword>
<keyword evidence="2" id="KW-1133">Transmembrane helix</keyword>
<protein>
    <submittedName>
        <fullName evidence="3">Uncharacterized protein</fullName>
    </submittedName>
</protein>
<organism evidence="3 4">
    <name type="scientific">[Eubacterium] siraeum V10Sc8a</name>
    <dbReference type="NCBI Taxonomy" id="717961"/>
    <lineage>
        <taxon>Bacteria</taxon>
        <taxon>Bacillati</taxon>
        <taxon>Bacillota</taxon>
        <taxon>Clostridia</taxon>
        <taxon>Eubacteriales</taxon>
        <taxon>Oscillospiraceae</taxon>
        <taxon>Oscillospiraceae incertae sedis</taxon>
    </lineage>
</organism>
<dbReference type="Proteomes" id="UP000007050">
    <property type="component" value="Chromosome"/>
</dbReference>
<keyword evidence="1" id="KW-0175">Coiled coil</keyword>
<dbReference type="PATRIC" id="fig|717961.3.peg.1173"/>
<evidence type="ECO:0000256" key="2">
    <source>
        <dbReference type="SAM" id="Phobius"/>
    </source>
</evidence>
<proteinExistence type="predicted"/>